<feature type="transmembrane region" description="Helical" evidence="2">
    <location>
        <begin position="6"/>
        <end position="23"/>
    </location>
</feature>
<feature type="transmembrane region" description="Helical" evidence="2">
    <location>
        <begin position="72"/>
        <end position="91"/>
    </location>
</feature>
<sequence>MDLAAFFFGLFVGIFIFAFSKACQQTRSIWRRTHSLRNVYLFLVWGEALANLIFAITTILFINGIIKGSLGYYILAVLLWSFQVELLPQIIANRVALIMTNKRKAAYLKWGLAASITAVCISVCYIWVVAHLDGATPAQVELNIIFEKIEKSFFLIIDLSLNIYFLYLVRYRLIADGLSKYWRLFNFNIGMVMISTILDACLLGFLSLENQFIYVQFAPLAYTAKLYIELLMANLISKVVRSTATGRNEGWYSSSRDKSNPTNYVTSRVAVSGPNGTRRGDTIMSKLGKTGPIREGSNGSEIHLATYPEPHGITKTVQTTVVVGDHEDGNSDRTFNQDDGTYGVKQSV</sequence>
<proteinExistence type="predicted"/>
<dbReference type="PANTHER" id="PTHR35179:SF1">
    <property type="entry name" value="INTEGRAL MEMBRANE PROTEIN"/>
    <property type="match status" value="1"/>
</dbReference>
<protein>
    <recommendedName>
        <fullName evidence="5">Integral membrane protein</fullName>
    </recommendedName>
</protein>
<keyword evidence="2" id="KW-1133">Transmembrane helix</keyword>
<keyword evidence="4" id="KW-1185">Reference proteome</keyword>
<dbReference type="OrthoDB" id="3205825at2759"/>
<dbReference type="PANTHER" id="PTHR35179">
    <property type="entry name" value="PROTEIN CBG02620"/>
    <property type="match status" value="1"/>
</dbReference>
<accession>A0A8H4PJC1</accession>
<reference evidence="3 4" key="1">
    <citation type="submission" date="2020-01" db="EMBL/GenBank/DDBJ databases">
        <title>Identification and distribution of gene clusters putatively required for synthesis of sphingolipid metabolism inhibitors in phylogenetically diverse species of the filamentous fungus Fusarium.</title>
        <authorList>
            <person name="Kim H.-S."/>
            <person name="Busman M."/>
            <person name="Brown D.W."/>
            <person name="Divon H."/>
            <person name="Uhlig S."/>
            <person name="Proctor R.H."/>
        </authorList>
    </citation>
    <scope>NUCLEOTIDE SEQUENCE [LARGE SCALE GENOMIC DNA]</scope>
    <source>
        <strain evidence="3 4">NRRL 20459</strain>
    </source>
</reference>
<keyword evidence="2" id="KW-0812">Transmembrane</keyword>
<feature type="transmembrane region" description="Helical" evidence="2">
    <location>
        <begin position="181"/>
        <end position="206"/>
    </location>
</feature>
<evidence type="ECO:0000256" key="2">
    <source>
        <dbReference type="SAM" id="Phobius"/>
    </source>
</evidence>
<evidence type="ECO:0000313" key="3">
    <source>
        <dbReference type="EMBL" id="KAF4464507.1"/>
    </source>
</evidence>
<evidence type="ECO:0000313" key="4">
    <source>
        <dbReference type="Proteomes" id="UP000554235"/>
    </source>
</evidence>
<gene>
    <name evidence="3" type="ORF">FALBO_8657</name>
</gene>
<keyword evidence="2" id="KW-0472">Membrane</keyword>
<name>A0A8H4PJC1_9HYPO</name>
<evidence type="ECO:0008006" key="5">
    <source>
        <dbReference type="Google" id="ProtNLM"/>
    </source>
</evidence>
<dbReference type="AlphaFoldDB" id="A0A8H4PJC1"/>
<evidence type="ECO:0000256" key="1">
    <source>
        <dbReference type="SAM" id="MobiDB-lite"/>
    </source>
</evidence>
<organism evidence="3 4">
    <name type="scientific">Fusarium albosuccineum</name>
    <dbReference type="NCBI Taxonomy" id="1237068"/>
    <lineage>
        <taxon>Eukaryota</taxon>
        <taxon>Fungi</taxon>
        <taxon>Dikarya</taxon>
        <taxon>Ascomycota</taxon>
        <taxon>Pezizomycotina</taxon>
        <taxon>Sordariomycetes</taxon>
        <taxon>Hypocreomycetidae</taxon>
        <taxon>Hypocreales</taxon>
        <taxon>Nectriaceae</taxon>
        <taxon>Fusarium</taxon>
        <taxon>Fusarium decemcellulare species complex</taxon>
    </lineage>
</organism>
<feature type="region of interest" description="Disordered" evidence="1">
    <location>
        <begin position="270"/>
        <end position="300"/>
    </location>
</feature>
<comment type="caution">
    <text evidence="3">The sequence shown here is derived from an EMBL/GenBank/DDBJ whole genome shotgun (WGS) entry which is preliminary data.</text>
</comment>
<feature type="transmembrane region" description="Helical" evidence="2">
    <location>
        <begin position="39"/>
        <end position="66"/>
    </location>
</feature>
<feature type="region of interest" description="Disordered" evidence="1">
    <location>
        <begin position="325"/>
        <end position="348"/>
    </location>
</feature>
<dbReference type="Proteomes" id="UP000554235">
    <property type="component" value="Unassembled WGS sequence"/>
</dbReference>
<dbReference type="EMBL" id="JAADYS010001181">
    <property type="protein sequence ID" value="KAF4464507.1"/>
    <property type="molecule type" value="Genomic_DNA"/>
</dbReference>
<feature type="transmembrane region" description="Helical" evidence="2">
    <location>
        <begin position="152"/>
        <end position="169"/>
    </location>
</feature>
<feature type="transmembrane region" description="Helical" evidence="2">
    <location>
        <begin position="112"/>
        <end position="132"/>
    </location>
</feature>
<feature type="compositionally biased region" description="Polar residues" evidence="1">
    <location>
        <begin position="332"/>
        <end position="348"/>
    </location>
</feature>